<gene>
    <name evidence="1" type="ORF">ODALV1_LOCUS17012</name>
</gene>
<dbReference type="Proteomes" id="UP001642540">
    <property type="component" value="Unassembled WGS sequence"/>
</dbReference>
<protein>
    <submittedName>
        <fullName evidence="1">Uncharacterized protein</fullName>
    </submittedName>
</protein>
<proteinExistence type="predicted"/>
<dbReference type="EMBL" id="CAXLJM020000051">
    <property type="protein sequence ID" value="CAL8115782.1"/>
    <property type="molecule type" value="Genomic_DNA"/>
</dbReference>
<sequence length="230" mass="25528">MNAEVMDELEQMPSMEVKVDILNPDNNNEVVMQGVSLSPMPKMIYAFGYETNDGDGFIKHSPFYVGHLPFVPNGNLPWPPCLQPQSNDNKDKNVFANPNQAPPIKSNLNPHAREFIGVQGSKARFNPDADEFTPGGVVFEDPHCSASTMHSWNEKIHKHEFYNEDTENDDGDPGVTIGTDYDSSALKLSDQDAMGSSGVGFYMPSIMESQYNPEAEPFVPGYWKPNSPPK</sequence>
<comment type="caution">
    <text evidence="1">The sequence shown here is derived from an EMBL/GenBank/DDBJ whole genome shotgun (WGS) entry which is preliminary data.</text>
</comment>
<accession>A0ABP1R3B8</accession>
<keyword evidence="2" id="KW-1185">Reference proteome</keyword>
<evidence type="ECO:0000313" key="2">
    <source>
        <dbReference type="Proteomes" id="UP001642540"/>
    </source>
</evidence>
<name>A0ABP1R3B8_9HEXA</name>
<evidence type="ECO:0000313" key="1">
    <source>
        <dbReference type="EMBL" id="CAL8115782.1"/>
    </source>
</evidence>
<organism evidence="1 2">
    <name type="scientific">Orchesella dallaii</name>
    <dbReference type="NCBI Taxonomy" id="48710"/>
    <lineage>
        <taxon>Eukaryota</taxon>
        <taxon>Metazoa</taxon>
        <taxon>Ecdysozoa</taxon>
        <taxon>Arthropoda</taxon>
        <taxon>Hexapoda</taxon>
        <taxon>Collembola</taxon>
        <taxon>Entomobryomorpha</taxon>
        <taxon>Entomobryoidea</taxon>
        <taxon>Orchesellidae</taxon>
        <taxon>Orchesellinae</taxon>
        <taxon>Orchesella</taxon>
    </lineage>
</organism>
<reference evidence="1 2" key="1">
    <citation type="submission" date="2024-08" db="EMBL/GenBank/DDBJ databases">
        <authorList>
            <person name="Cucini C."/>
            <person name="Frati F."/>
        </authorList>
    </citation>
    <scope>NUCLEOTIDE SEQUENCE [LARGE SCALE GENOMIC DNA]</scope>
</reference>